<organism evidence="2 3">
    <name type="scientific">Setomelanomma holmii</name>
    <dbReference type="NCBI Taxonomy" id="210430"/>
    <lineage>
        <taxon>Eukaryota</taxon>
        <taxon>Fungi</taxon>
        <taxon>Dikarya</taxon>
        <taxon>Ascomycota</taxon>
        <taxon>Pezizomycotina</taxon>
        <taxon>Dothideomycetes</taxon>
        <taxon>Pleosporomycetidae</taxon>
        <taxon>Pleosporales</taxon>
        <taxon>Pleosporineae</taxon>
        <taxon>Phaeosphaeriaceae</taxon>
        <taxon>Setomelanomma</taxon>
    </lineage>
</organism>
<keyword evidence="3" id="KW-1185">Reference proteome</keyword>
<dbReference type="Proteomes" id="UP000799777">
    <property type="component" value="Unassembled WGS sequence"/>
</dbReference>
<accession>A0A9P4HES2</accession>
<reference evidence="2" key="1">
    <citation type="journal article" date="2020" name="Stud. Mycol.">
        <title>101 Dothideomycetes genomes: a test case for predicting lifestyles and emergence of pathogens.</title>
        <authorList>
            <person name="Haridas S."/>
            <person name="Albert R."/>
            <person name="Binder M."/>
            <person name="Bloem J."/>
            <person name="Labutti K."/>
            <person name="Salamov A."/>
            <person name="Andreopoulos B."/>
            <person name="Baker S."/>
            <person name="Barry K."/>
            <person name="Bills G."/>
            <person name="Bluhm B."/>
            <person name="Cannon C."/>
            <person name="Castanera R."/>
            <person name="Culley D."/>
            <person name="Daum C."/>
            <person name="Ezra D."/>
            <person name="Gonzalez J."/>
            <person name="Henrissat B."/>
            <person name="Kuo A."/>
            <person name="Liang C."/>
            <person name="Lipzen A."/>
            <person name="Lutzoni F."/>
            <person name="Magnuson J."/>
            <person name="Mondo S."/>
            <person name="Nolan M."/>
            <person name="Ohm R."/>
            <person name="Pangilinan J."/>
            <person name="Park H.-J."/>
            <person name="Ramirez L."/>
            <person name="Alfaro M."/>
            <person name="Sun H."/>
            <person name="Tritt A."/>
            <person name="Yoshinaga Y."/>
            <person name="Zwiers L.-H."/>
            <person name="Turgeon B."/>
            <person name="Goodwin S."/>
            <person name="Spatafora J."/>
            <person name="Crous P."/>
            <person name="Grigoriev I."/>
        </authorList>
    </citation>
    <scope>NUCLEOTIDE SEQUENCE</scope>
    <source>
        <strain evidence="2">CBS 110217</strain>
    </source>
</reference>
<name>A0A9P4HES2_9PLEO</name>
<gene>
    <name evidence="2" type="ORF">EK21DRAFT_87754</name>
</gene>
<evidence type="ECO:0000313" key="3">
    <source>
        <dbReference type="Proteomes" id="UP000799777"/>
    </source>
</evidence>
<evidence type="ECO:0000256" key="1">
    <source>
        <dbReference type="SAM" id="MobiDB-lite"/>
    </source>
</evidence>
<sequence>MVGGLETRGEHAHGGAATAQAAPAAGVQPPALTSVNWDSEISPSSTISAREHFLPVQIDPAPNVMASDHLSCQGLRKDRSSLDTRQDEADNSNALGLTLISSRLIVISAVLICDSPPYRATTKREIPSDADVPRAKRRPFIVGRAIPDIVELTGDEDVPLEREPQQGQTSIFEQAHVPQAEASDQRLDPEQLSTDKAWLVRQNDGLKEQNKKLRKMVKNNDRHTEAMTEELDALRKHLKVQMDLITRYESDEEDMKKTCTRAP</sequence>
<feature type="compositionally biased region" description="Low complexity" evidence="1">
    <location>
        <begin position="14"/>
        <end position="31"/>
    </location>
</feature>
<dbReference type="EMBL" id="ML978178">
    <property type="protein sequence ID" value="KAF2031716.1"/>
    <property type="molecule type" value="Genomic_DNA"/>
</dbReference>
<dbReference type="AlphaFoldDB" id="A0A9P4HES2"/>
<comment type="caution">
    <text evidence="2">The sequence shown here is derived from an EMBL/GenBank/DDBJ whole genome shotgun (WGS) entry which is preliminary data.</text>
</comment>
<feature type="region of interest" description="Disordered" evidence="1">
    <location>
        <begin position="1"/>
        <end position="39"/>
    </location>
</feature>
<evidence type="ECO:0000313" key="2">
    <source>
        <dbReference type="EMBL" id="KAF2031716.1"/>
    </source>
</evidence>
<protein>
    <submittedName>
        <fullName evidence="2">Uncharacterized protein</fullName>
    </submittedName>
</protein>
<proteinExistence type="predicted"/>